<evidence type="ECO:0000313" key="4">
    <source>
        <dbReference type="Proteomes" id="UP000568158"/>
    </source>
</evidence>
<dbReference type="Pfam" id="PF12090">
    <property type="entry name" value="Spt20_SEP"/>
    <property type="match status" value="1"/>
</dbReference>
<evidence type="ECO:0000259" key="2">
    <source>
        <dbReference type="Pfam" id="PF12090"/>
    </source>
</evidence>
<feature type="compositionally biased region" description="Basic and acidic residues" evidence="1">
    <location>
        <begin position="746"/>
        <end position="756"/>
    </location>
</feature>
<dbReference type="InterPro" id="IPR051647">
    <property type="entry name" value="Mediator_comp_sub12"/>
</dbReference>
<feature type="region of interest" description="Disordered" evidence="1">
    <location>
        <begin position="666"/>
        <end position="756"/>
    </location>
</feature>
<dbReference type="PANTHER" id="PTHR46007:SF11">
    <property type="entry name" value="MEDIATOR OF RNA POLYMERASE II TRANSCRIPTION SUBUNIT 12"/>
    <property type="match status" value="1"/>
</dbReference>
<feature type="compositionally biased region" description="Basic and acidic residues" evidence="1">
    <location>
        <begin position="425"/>
        <end position="447"/>
    </location>
</feature>
<comment type="caution">
    <text evidence="3">The sequence shown here is derived from an EMBL/GenBank/DDBJ whole genome shotgun (WGS) entry which is preliminary data.</text>
</comment>
<name>A0A8H6EQI0_DEKBR</name>
<proteinExistence type="predicted"/>
<protein>
    <recommendedName>
        <fullName evidence="2">Spt20-like SEP domain-containing protein</fullName>
    </recommendedName>
</protein>
<dbReference type="AlphaFoldDB" id="A0A8H6EQI0"/>
<evidence type="ECO:0000256" key="1">
    <source>
        <dbReference type="SAM" id="MobiDB-lite"/>
    </source>
</evidence>
<evidence type="ECO:0000313" key="3">
    <source>
        <dbReference type="EMBL" id="KAF6006609.1"/>
    </source>
</evidence>
<dbReference type="EMBL" id="JABCYN010000048">
    <property type="protein sequence ID" value="KAF6006609.1"/>
    <property type="molecule type" value="Genomic_DNA"/>
</dbReference>
<feature type="domain" description="Spt20-like SEP" evidence="2">
    <location>
        <begin position="319"/>
        <end position="514"/>
    </location>
</feature>
<dbReference type="Proteomes" id="UP000568158">
    <property type="component" value="Unassembled WGS sequence"/>
</dbReference>
<dbReference type="PANTHER" id="PTHR46007">
    <property type="entry name" value="MEDIATOR OF RNA POLYMERASE II TRANSCRIPTION SUBUNIT 12"/>
    <property type="match status" value="1"/>
</dbReference>
<feature type="compositionally biased region" description="Polar residues" evidence="1">
    <location>
        <begin position="1"/>
        <end position="40"/>
    </location>
</feature>
<feature type="region of interest" description="Disordered" evidence="1">
    <location>
        <begin position="410"/>
        <end position="447"/>
    </location>
</feature>
<dbReference type="InterPro" id="IPR046468">
    <property type="entry name" value="Spt20-like_SEP"/>
</dbReference>
<organism evidence="3 4">
    <name type="scientific">Dekkera bruxellensis</name>
    <name type="common">Brettanomyces custersii</name>
    <dbReference type="NCBI Taxonomy" id="5007"/>
    <lineage>
        <taxon>Eukaryota</taxon>
        <taxon>Fungi</taxon>
        <taxon>Dikarya</taxon>
        <taxon>Ascomycota</taxon>
        <taxon>Saccharomycotina</taxon>
        <taxon>Pichiomycetes</taxon>
        <taxon>Pichiales</taxon>
        <taxon>Pichiaceae</taxon>
        <taxon>Brettanomyces</taxon>
    </lineage>
</organism>
<feature type="compositionally biased region" description="Basic residues" evidence="1">
    <location>
        <begin position="702"/>
        <end position="721"/>
    </location>
</feature>
<reference evidence="3 4" key="1">
    <citation type="journal article" date="2020" name="Appl. Microbiol. Biotechnol.">
        <title>Targeted gene deletion in Brettanomyces bruxellensis with an expression-free CRISPR-Cas9 system.</title>
        <authorList>
            <person name="Varela C."/>
            <person name="Bartel C."/>
            <person name="Onetto C."/>
            <person name="Borneman A."/>
        </authorList>
    </citation>
    <scope>NUCLEOTIDE SEQUENCE [LARGE SCALE GENOMIC DNA]</scope>
    <source>
        <strain evidence="3 4">AWRI1613</strain>
    </source>
</reference>
<feature type="compositionally biased region" description="Basic residues" evidence="1">
    <location>
        <begin position="729"/>
        <end position="739"/>
    </location>
</feature>
<dbReference type="GO" id="GO:0016592">
    <property type="term" value="C:mediator complex"/>
    <property type="evidence" value="ECO:0007669"/>
    <property type="project" value="TreeGrafter"/>
</dbReference>
<dbReference type="GO" id="GO:0003713">
    <property type="term" value="F:transcription coactivator activity"/>
    <property type="evidence" value="ECO:0007669"/>
    <property type="project" value="TreeGrafter"/>
</dbReference>
<feature type="region of interest" description="Disordered" evidence="1">
    <location>
        <begin position="1"/>
        <end position="73"/>
    </location>
</feature>
<dbReference type="GO" id="GO:0045944">
    <property type="term" value="P:positive regulation of transcription by RNA polymerase II"/>
    <property type="evidence" value="ECO:0007669"/>
    <property type="project" value="TreeGrafter"/>
</dbReference>
<feature type="compositionally biased region" description="Low complexity" evidence="1">
    <location>
        <begin position="669"/>
        <end position="695"/>
    </location>
</feature>
<sequence length="756" mass="85281">MSGTSNGSLSSEGSIANSNLGSKQNFDQGSNMNGTSSPNSGMALDTGGNNVSSGSSGRGGSSSGQTPNNVQTTNRRQNAIQAYLINLLGRIQPPPGMTRQQKLQQMIRNGELKREDIILLQRHQQYLRRQQQLRRAQQVARMQSSGKTVPGAGISNESLPDGTAHKVAGKSVPGKSLPVSAENQSQHRQMSAGMTYAATGTTQKNGFTTQQQLKQQIQQKYILQQQQQQQQQQKQSMHTQAQKSTTNQIHDNSQIQQNMRNIQMQQNQHQRTFFGLTQQQLAKLTPQQRKILIIQQLRKRARTEKFYESNEELLKKYENYPASMILHIHENYYQFGNSDAAIAKNSSVIKEFLKYVAFGIIPEALMEIIRDGGIKMYDGAIFLKVFDHRKLDESALKDDGRDELDAVLHREKNNAGKPDTAAGKNNEHKNKAGKEIHDNETREPEKTNIFKPKEYRTVLRMTQSSLYEDLSLQTDSQQFHDTFALTFESEVLTATNRNINLQPVLNPYKYDRSLWPNYDSVTPTYNEKADQVIFPHRKDAREVDGQGRDLEPITTQNLKYKPLHEDLSRSNSKYEQMMTVLNEMYRHSNVTLDKDNEVGNKPAQFDRLRFIESWKKRMALLKEQAVGGSNMKHPLGNSLSLRNTFPGSAAGGTGFGMFMTQKERMMMNQQQASEQQNKQQQGESDSKGTSSTKGSTKGGRGANKKGAKKTGRKRKPRKNAKKQGEAGPKKRKTYKKKKKDTTATVKSEKYVDGCMK</sequence>
<accession>A0A8H6EQI0</accession>
<feature type="region of interest" description="Disordered" evidence="1">
    <location>
        <begin position="142"/>
        <end position="179"/>
    </location>
</feature>
<gene>
    <name evidence="3" type="ORF">HII12_004955</name>
</gene>